<keyword evidence="2" id="KW-1185">Reference proteome</keyword>
<name>A0AAV2DUG4_9ROSI</name>
<accession>A0AAV2DUG4</accession>
<protein>
    <submittedName>
        <fullName evidence="1">Uncharacterized protein</fullName>
    </submittedName>
</protein>
<reference evidence="1 2" key="1">
    <citation type="submission" date="2024-04" db="EMBL/GenBank/DDBJ databases">
        <authorList>
            <person name="Fracassetti M."/>
        </authorList>
    </citation>
    <scope>NUCLEOTIDE SEQUENCE [LARGE SCALE GENOMIC DNA]</scope>
</reference>
<organism evidence="1 2">
    <name type="scientific">Linum trigynum</name>
    <dbReference type="NCBI Taxonomy" id="586398"/>
    <lineage>
        <taxon>Eukaryota</taxon>
        <taxon>Viridiplantae</taxon>
        <taxon>Streptophyta</taxon>
        <taxon>Embryophyta</taxon>
        <taxon>Tracheophyta</taxon>
        <taxon>Spermatophyta</taxon>
        <taxon>Magnoliopsida</taxon>
        <taxon>eudicotyledons</taxon>
        <taxon>Gunneridae</taxon>
        <taxon>Pentapetalae</taxon>
        <taxon>rosids</taxon>
        <taxon>fabids</taxon>
        <taxon>Malpighiales</taxon>
        <taxon>Linaceae</taxon>
        <taxon>Linum</taxon>
    </lineage>
</organism>
<sequence>MPLPVVRSPALATSSTKGVCFASDSKDNITGGVAWVTPSSPSAIPIPIAASVAMWLYFSGQISTSTIVGTAEMASVGPAHRPSSVQTPEAAAGDPPTFVDFAAQMVSRVASSLPNSSLTVSRDVLIGALIPS</sequence>
<dbReference type="EMBL" id="OZ034816">
    <property type="protein sequence ID" value="CAL1377217.1"/>
    <property type="molecule type" value="Genomic_DNA"/>
</dbReference>
<proteinExistence type="predicted"/>
<dbReference type="Proteomes" id="UP001497516">
    <property type="component" value="Chromosome 3"/>
</dbReference>
<evidence type="ECO:0000313" key="2">
    <source>
        <dbReference type="Proteomes" id="UP001497516"/>
    </source>
</evidence>
<gene>
    <name evidence="1" type="ORF">LTRI10_LOCUS18884</name>
</gene>
<evidence type="ECO:0000313" key="1">
    <source>
        <dbReference type="EMBL" id="CAL1377217.1"/>
    </source>
</evidence>
<dbReference type="AlphaFoldDB" id="A0AAV2DUG4"/>